<proteinExistence type="predicted"/>
<dbReference type="PROSITE" id="PS51208">
    <property type="entry name" value="AUTOTRANSPORTER"/>
    <property type="match status" value="1"/>
</dbReference>
<dbReference type="OrthoDB" id="5328987at2"/>
<name>A0A1B1U489_9HELI</name>
<dbReference type="InterPro" id="IPR036709">
    <property type="entry name" value="Autotransporte_beta_dom_sf"/>
</dbReference>
<dbReference type="Proteomes" id="UP000092884">
    <property type="component" value="Chromosome"/>
</dbReference>
<dbReference type="EMBL" id="CP016503">
    <property type="protein sequence ID" value="ANV97569.1"/>
    <property type="molecule type" value="Genomic_DNA"/>
</dbReference>
<dbReference type="KEGG" id="het:BBW65_01535"/>
<accession>A0A1B1U489</accession>
<dbReference type="RefSeq" id="WP_066338770.1">
    <property type="nucleotide sequence ID" value="NZ_CP016503.1"/>
</dbReference>
<evidence type="ECO:0000313" key="4">
    <source>
        <dbReference type="EMBL" id="ANV97569.1"/>
    </source>
</evidence>
<keyword evidence="5" id="KW-1185">Reference proteome</keyword>
<evidence type="ECO:0000256" key="2">
    <source>
        <dbReference type="SAM" id="SignalP"/>
    </source>
</evidence>
<evidence type="ECO:0000256" key="1">
    <source>
        <dbReference type="SAM" id="MobiDB-lite"/>
    </source>
</evidence>
<evidence type="ECO:0000313" key="5">
    <source>
        <dbReference type="Proteomes" id="UP000092884"/>
    </source>
</evidence>
<feature type="signal peptide" evidence="2">
    <location>
        <begin position="1"/>
        <end position="23"/>
    </location>
</feature>
<protein>
    <recommendedName>
        <fullName evidence="3">Autotransporter domain-containing protein</fullName>
    </recommendedName>
</protein>
<sequence length="1859" mass="195548">MRNKGNWMRVSLALSLMLGVAVAEDKSPDLIANFGKNDTGGKGNYETAKKDTSSDAKYGTDWTGSDSNLTLKTTSLEFTFPKTPKDPPTATNLVLKDKFSFVNQTDGTANLTLKIDTSKTGGLKKFIFGETSGVLASMITIGKKINLTLGVFTDGVEFKGRTKVEADSSIATTSQVSITGGLILGENASLKLNGTNSTLTNTGSLQLSKGASLVGVSEINATPPSPQAPLDYNPSANLIIKGDAKIQVKSGSGLTIKDQKLQIDTGATLSISSIKASGVGKTAQTLSFDTANGGTSLIQGGTLNVGATFETLDAKALSLVDHKMDFATLTSLKVSNLTMQNSSIVSTSDLGVTIDASAGKPPATPTFTAKGMNKIEATKITFGAGNYKFGGGGDLDFVAKGGITFANASGVTLGIADSESFRHLGLGATSITNQGTLSISSLNLRLFADTAITWTNISTLTMSGTNVEALNADKNARQDLKIVGANASSSTIKAKTSGTISAKNLELSQLQVEVGLPTPAGTSGGSPSTLVLDTQGVGTLKLGLQNGSSDGTNPNKVSFEGKSTPTSTLRLEAESVQFGDLSFTKLNLITDAKSRAGGLSFLAENASSKLVFDTGTSIKAGDEKSYQTLTFGTLGDFQSSLEIKNGLTITASALRFQNQNIELQNGEFKLYALGAKGEGCTQECGVIGAGSGTFAFEHTKISKSNGVGVSAGATTEVKLYTQGGALLQLNGKESASGLTLDGINLTSYKNATTRTDTLNPLDLSSKSADLSILGLTALEGVTIKASGIYTQGEGGTKQRGFGIGIGVGDKNQTGQLVLTDTLDGTDTYLINGNLTLDNTKGSAEGGVVENGSSNGKTTFDIQVGTSSLKKLSDQTLGLNIAGHLTAKGEGATKSVRIKAKELTFGKESKVSVYDTTLTLETKTNSTGGSSTPLDLQGEVYLEGQTDKEAILAKGTNGGNAQGLKLHNITAKGKASISDNLTFSDSTIKVIGNGAKANNGYTLKLWDKTASATKMTDISKIELENGVLQLKSNGSGNNETDSEVLLNAGGTIISSGDSKIEVKSLKAQVSDGAKTGLYALQVKNGTLTLQESDRTETQPSPPPPPPPPSQQVGNVDSIGSLTLGDEKEQKGGHLILLKSNGSSSPTYNSFTLKGDLKSYGESSLQAQDLTLVGKLEEGTHSISSTGGELKLFKKDNTTPQSIEINADTHLGNGAIGAYSGSLENPSLIDMKFGKDVRITSYGDSSLNARVLTLRSNAISVQKGTLSLNGARDGIEAGNVFVDSGVLRINAHTRPSGNQEQASLYIAEGSSITLSARIGYVNAENPLGGGVFGKVEAKSVEFKGDSKSDAKLVNVKVNASSYLSDQDDRLFALRAGAHTIIQTEEGIKKKSYMPGGSAENLTLQDVAVSSGEFSTLKIKPILEEATFGGQKIVKNLNLSFSVSQTKALELLESVENPQAKAQLQSLITSGNNQAIIDSILTTNNALKIGLAESIASGNVTLASQALFMINQSFANLGESIYAGTQTLQALKMIRHNNYEARMARKGNPFGSKNEVASLIQEASKYHYANNDDSLLIGLLDEPQPNNPFQGELWATYDGAINANQTQNATLNGMSAGYDLILGDNQEYLLGFALSYGYGTYTTSTLTNYSHNIGLGVYTRMFFGENEIDLTLSQNIGLAHSTNKLDTIYYQINNILNQDLSYNFYSTDLSALYGYSFKVGNEESPYYLKPLGGINFSFLYNGEAQGNGVEKLGMQSMSNYRLDIVLGMEMRKYLNEHTYFYLLPFLEKSLFNDGSDANIGFANALIVPYVLPRNNAVNLGIYAGGEGNITQGFALTGGIGAKMSVDQKEVFTNWNVGLRYRF</sequence>
<keyword evidence="2" id="KW-0732">Signal</keyword>
<feature type="chain" id="PRO_5008530221" description="Autotransporter domain-containing protein" evidence="2">
    <location>
        <begin position="24"/>
        <end position="1859"/>
    </location>
</feature>
<evidence type="ECO:0000259" key="3">
    <source>
        <dbReference type="PROSITE" id="PS51208"/>
    </source>
</evidence>
<dbReference type="SUPFAM" id="SSF103515">
    <property type="entry name" value="Autotransporter"/>
    <property type="match status" value="1"/>
</dbReference>
<reference evidence="5" key="1">
    <citation type="submission" date="2016-07" db="EMBL/GenBank/DDBJ databases">
        <authorList>
            <person name="Florea S."/>
            <person name="Webb J.S."/>
            <person name="Jaromczyk J."/>
            <person name="Schardl C.L."/>
        </authorList>
    </citation>
    <scope>NUCLEOTIDE SEQUENCE [LARGE SCALE GENOMIC DNA]</scope>
    <source>
        <strain evidence="5">MIT 01-6242</strain>
    </source>
</reference>
<organism evidence="4 5">
    <name type="scientific">Helicobacter enhydrae</name>
    <dbReference type="NCBI Taxonomy" id="222136"/>
    <lineage>
        <taxon>Bacteria</taxon>
        <taxon>Pseudomonadati</taxon>
        <taxon>Campylobacterota</taxon>
        <taxon>Epsilonproteobacteria</taxon>
        <taxon>Campylobacterales</taxon>
        <taxon>Helicobacteraceae</taxon>
        <taxon>Helicobacter</taxon>
    </lineage>
</organism>
<feature type="region of interest" description="Disordered" evidence="1">
    <location>
        <begin position="1089"/>
        <end position="1116"/>
    </location>
</feature>
<feature type="domain" description="Autotransporter" evidence="3">
    <location>
        <begin position="1583"/>
        <end position="1859"/>
    </location>
</feature>
<gene>
    <name evidence="4" type="ORF">BBW65_01535</name>
</gene>
<dbReference type="InterPro" id="IPR005546">
    <property type="entry name" value="Autotransporte_beta"/>
</dbReference>
<feature type="compositionally biased region" description="Pro residues" evidence="1">
    <location>
        <begin position="1098"/>
        <end position="1108"/>
    </location>
</feature>